<dbReference type="InterPro" id="IPR006148">
    <property type="entry name" value="Glc/Gal-6P_isomerase"/>
</dbReference>
<dbReference type="GO" id="GO:0017057">
    <property type="term" value="F:6-phosphogluconolactonase activity"/>
    <property type="evidence" value="ECO:0007669"/>
    <property type="project" value="UniProtKB-UniRule"/>
</dbReference>
<evidence type="ECO:0000313" key="9">
    <source>
        <dbReference type="EMBL" id="SDM12944.1"/>
    </source>
</evidence>
<keyword evidence="7" id="KW-0378">Hydrolase</keyword>
<dbReference type="EMBL" id="FNHG01000005">
    <property type="protein sequence ID" value="SDM12944.1"/>
    <property type="molecule type" value="Genomic_DNA"/>
</dbReference>
<dbReference type="AlphaFoldDB" id="A0A1G9QPK6"/>
<feature type="domain" description="Glucosamine/galactosamine-6-phosphate isomerase" evidence="8">
    <location>
        <begin position="10"/>
        <end position="208"/>
    </location>
</feature>
<evidence type="ECO:0000313" key="10">
    <source>
        <dbReference type="Proteomes" id="UP000199759"/>
    </source>
</evidence>
<evidence type="ECO:0000256" key="6">
    <source>
        <dbReference type="ARBA" id="ARBA00020337"/>
    </source>
</evidence>
<evidence type="ECO:0000256" key="5">
    <source>
        <dbReference type="ARBA" id="ARBA00013198"/>
    </source>
</evidence>
<dbReference type="EC" id="3.1.1.31" evidence="5 7"/>
<name>A0A1G9QPK6_9PROT</name>
<dbReference type="GO" id="GO:0005975">
    <property type="term" value="P:carbohydrate metabolic process"/>
    <property type="evidence" value="ECO:0007669"/>
    <property type="project" value="UniProtKB-UniRule"/>
</dbReference>
<dbReference type="InterPro" id="IPR037171">
    <property type="entry name" value="NagB/RpiA_transferase-like"/>
</dbReference>
<evidence type="ECO:0000256" key="4">
    <source>
        <dbReference type="ARBA" id="ARBA00010662"/>
    </source>
</evidence>
<accession>A0A1G9QPK6</accession>
<dbReference type="UniPathway" id="UPA00115">
    <property type="reaction ID" value="UER00409"/>
</dbReference>
<dbReference type="OrthoDB" id="9810967at2"/>
<dbReference type="InterPro" id="IPR005900">
    <property type="entry name" value="6-phosphogluconolactonase_DevB"/>
</dbReference>
<dbReference type="NCBIfam" id="TIGR01198">
    <property type="entry name" value="pgl"/>
    <property type="match status" value="1"/>
</dbReference>
<dbReference type="GO" id="GO:0006098">
    <property type="term" value="P:pentose-phosphate shunt"/>
    <property type="evidence" value="ECO:0007669"/>
    <property type="project" value="UniProtKB-UniPathway"/>
</dbReference>
<evidence type="ECO:0000259" key="8">
    <source>
        <dbReference type="Pfam" id="PF01182"/>
    </source>
</evidence>
<comment type="pathway">
    <text evidence="3 7">Carbohydrate degradation; pentose phosphate pathway; D-ribulose 5-phosphate from D-glucose 6-phosphate (oxidative stage): step 2/3.</text>
</comment>
<dbReference type="Pfam" id="PF01182">
    <property type="entry name" value="Glucosamine_iso"/>
    <property type="match status" value="1"/>
</dbReference>
<organism evidence="9 10">
    <name type="scientific">Maricaulis salignorans</name>
    <dbReference type="NCBI Taxonomy" id="144026"/>
    <lineage>
        <taxon>Bacteria</taxon>
        <taxon>Pseudomonadati</taxon>
        <taxon>Pseudomonadota</taxon>
        <taxon>Alphaproteobacteria</taxon>
        <taxon>Maricaulales</taxon>
        <taxon>Maricaulaceae</taxon>
        <taxon>Maricaulis</taxon>
    </lineage>
</organism>
<sequence length="228" mass="24227">MARLLTHNTPAGVASAAADAIVRAVNRHKGHRFNLALSGGSTPPLIFRRLRRLAGRGFAPERLRLFWIDERCVPISHPDSNAGSARKHLGHVWNAADVRAMSGELAPAVAAQAYARRLQYFGGAHAFDMALVGLGPDGHVASLFPGTDALEARDTVTVGEAPSGDFRISVTMPVLRSARSLLVVACGESKAWAVREALSGRPVSPFARACSGRPRVEIHADAACSRAL</sequence>
<comment type="catalytic activity">
    <reaction evidence="1 7">
        <text>6-phospho-D-glucono-1,5-lactone + H2O = 6-phospho-D-gluconate + H(+)</text>
        <dbReference type="Rhea" id="RHEA:12556"/>
        <dbReference type="ChEBI" id="CHEBI:15377"/>
        <dbReference type="ChEBI" id="CHEBI:15378"/>
        <dbReference type="ChEBI" id="CHEBI:57955"/>
        <dbReference type="ChEBI" id="CHEBI:58759"/>
        <dbReference type="EC" id="3.1.1.31"/>
    </reaction>
</comment>
<proteinExistence type="inferred from homology"/>
<dbReference type="RefSeq" id="WP_091768515.1">
    <property type="nucleotide sequence ID" value="NZ_FNHG01000005.1"/>
</dbReference>
<dbReference type="PANTHER" id="PTHR11054:SF0">
    <property type="entry name" value="6-PHOSPHOGLUCONOLACTONASE"/>
    <property type="match status" value="1"/>
</dbReference>
<evidence type="ECO:0000256" key="2">
    <source>
        <dbReference type="ARBA" id="ARBA00002681"/>
    </source>
</evidence>
<evidence type="ECO:0000256" key="3">
    <source>
        <dbReference type="ARBA" id="ARBA00004961"/>
    </source>
</evidence>
<reference evidence="9 10" key="1">
    <citation type="submission" date="2016-10" db="EMBL/GenBank/DDBJ databases">
        <authorList>
            <person name="de Groot N.N."/>
        </authorList>
    </citation>
    <scope>NUCLEOTIDE SEQUENCE [LARGE SCALE GENOMIC DNA]</scope>
    <source>
        <strain evidence="9 10">DSM 16077</strain>
    </source>
</reference>
<keyword evidence="10" id="KW-1185">Reference proteome</keyword>
<dbReference type="InterPro" id="IPR039104">
    <property type="entry name" value="6PGL"/>
</dbReference>
<evidence type="ECO:0000256" key="1">
    <source>
        <dbReference type="ARBA" id="ARBA00000832"/>
    </source>
</evidence>
<protein>
    <recommendedName>
        <fullName evidence="6 7">6-phosphogluconolactonase</fullName>
        <shortName evidence="7">6PGL</shortName>
        <ecNumber evidence="5 7">3.1.1.31</ecNumber>
    </recommendedName>
</protein>
<dbReference type="STRING" id="144026.SAMN04488568_105112"/>
<dbReference type="Proteomes" id="UP000199759">
    <property type="component" value="Unassembled WGS sequence"/>
</dbReference>
<dbReference type="Gene3D" id="3.40.50.1360">
    <property type="match status" value="1"/>
</dbReference>
<dbReference type="PANTHER" id="PTHR11054">
    <property type="entry name" value="6-PHOSPHOGLUCONOLACTONASE"/>
    <property type="match status" value="1"/>
</dbReference>
<comment type="function">
    <text evidence="2 7">Hydrolysis of 6-phosphogluconolactone to 6-phosphogluconate.</text>
</comment>
<evidence type="ECO:0000256" key="7">
    <source>
        <dbReference type="RuleBase" id="RU365095"/>
    </source>
</evidence>
<dbReference type="SUPFAM" id="SSF100950">
    <property type="entry name" value="NagB/RpiA/CoA transferase-like"/>
    <property type="match status" value="1"/>
</dbReference>
<comment type="similarity">
    <text evidence="4 7">Belongs to the glucosamine/galactosamine-6-phosphate isomerase family. 6-phosphogluconolactonase subfamily.</text>
</comment>
<gene>
    <name evidence="7" type="primary">pgl</name>
    <name evidence="9" type="ORF">SAMN04488568_105112</name>
</gene>